<sequence length="624" mass="68792">MDVDTIHTRETSHDQQSSTGKRTELYGADDYDNESTVPEPSHQRALEARSNVYGAETSNEEPSSAAYDGGTEGSTESVRRQPTQTAECTDNSPAVPSDSGEHTTPKDSNMDPFSCLKNEETLTIDCPDDITDSHVYYYIDEDDVRVNLQQKRARQSANTVAGSTLPVPLSGDIVDLGANPMYSTCDTQQADDGDNTGEKNICGRCKKTFTRQRVYRAVIIFISVASVCWVLTAIILHVTDSKEEDLYLEQGLDQRITTTLSEKTSTDSKDTDAPTDHLKVTSTASSPDAQTTNHDGTTTALSEVISTSTMFPRTTNLKMDEMQSSKKEKQIFSTAKESYSGHIYEDSDKIAFGGKGSGPGQFDRTSGVVVSADNEIFVTDSHNCRVQVFSVDGFNLRSFHTVVPNDNAKKVLPKDIAMDGKAHLWVVGFIIYDLHTHAVGVVQYNRVDGMPMIKFKLEDYGTWAPSIAVNVHKNTIILAGVVEIFVYKPDGSLNHKFKKAQRYTLSFVASDKDHIYVSEKEFVQVYDHSGVPLFKFEDGGPNVQRGARRYLAGILVDSFGHVMVAKRKKGRVDMFTSQGEFVRNVVKKLTPMATGIAIGPHGHLVVTNIMDNTVTIFPPKTPIQ</sequence>
<keyword evidence="4" id="KW-0812">Transmembrane</keyword>
<protein>
    <submittedName>
        <fullName evidence="5">Uncharacterized protein</fullName>
    </submittedName>
</protein>
<feature type="region of interest" description="Disordered" evidence="3">
    <location>
        <begin position="1"/>
        <end position="113"/>
    </location>
</feature>
<dbReference type="PANTHER" id="PTHR24104:SF50">
    <property type="entry name" value="SMP-30_GLUCONOLACTONASE_LRE-LIKE REGION DOMAIN-CONTAINING PROTEIN"/>
    <property type="match status" value="1"/>
</dbReference>
<dbReference type="EMBL" id="GG666488">
    <property type="protein sequence ID" value="EEN64115.1"/>
    <property type="molecule type" value="Genomic_DNA"/>
</dbReference>
<evidence type="ECO:0000313" key="5">
    <source>
        <dbReference type="EMBL" id="EEN64115.1"/>
    </source>
</evidence>
<dbReference type="InterPro" id="IPR050952">
    <property type="entry name" value="TRIM-NHL_E3_ligases"/>
</dbReference>
<feature type="compositionally biased region" description="Basic and acidic residues" evidence="3">
    <location>
        <begin position="99"/>
        <end position="109"/>
    </location>
</feature>
<evidence type="ECO:0000256" key="1">
    <source>
        <dbReference type="ARBA" id="ARBA00022737"/>
    </source>
</evidence>
<dbReference type="SUPFAM" id="SSF101898">
    <property type="entry name" value="NHL repeat"/>
    <property type="match status" value="1"/>
</dbReference>
<organism>
    <name type="scientific">Branchiostoma floridae</name>
    <name type="common">Florida lancelet</name>
    <name type="synonym">Amphioxus</name>
    <dbReference type="NCBI Taxonomy" id="7739"/>
    <lineage>
        <taxon>Eukaryota</taxon>
        <taxon>Metazoa</taxon>
        <taxon>Chordata</taxon>
        <taxon>Cephalochordata</taxon>
        <taxon>Leptocardii</taxon>
        <taxon>Amphioxiformes</taxon>
        <taxon>Branchiostomatidae</taxon>
        <taxon>Branchiostoma</taxon>
    </lineage>
</organism>
<keyword evidence="4" id="KW-0472">Membrane</keyword>
<keyword evidence="1" id="KW-0677">Repeat</keyword>
<reference evidence="5" key="1">
    <citation type="journal article" date="2008" name="Nature">
        <title>The amphioxus genome and the evolution of the chordate karyotype.</title>
        <authorList>
            <consortium name="US DOE Joint Genome Institute (JGI-PGF)"/>
            <person name="Putnam N.H."/>
            <person name="Butts T."/>
            <person name="Ferrier D.E.K."/>
            <person name="Furlong R.F."/>
            <person name="Hellsten U."/>
            <person name="Kawashima T."/>
            <person name="Robinson-Rechavi M."/>
            <person name="Shoguchi E."/>
            <person name="Terry A."/>
            <person name="Yu J.-K."/>
            <person name="Benito-Gutierrez E.L."/>
            <person name="Dubchak I."/>
            <person name="Garcia-Fernandez J."/>
            <person name="Gibson-Brown J.J."/>
            <person name="Grigoriev I.V."/>
            <person name="Horton A.C."/>
            <person name="de Jong P.J."/>
            <person name="Jurka J."/>
            <person name="Kapitonov V.V."/>
            <person name="Kohara Y."/>
            <person name="Kuroki Y."/>
            <person name="Lindquist E."/>
            <person name="Lucas S."/>
            <person name="Osoegawa K."/>
            <person name="Pennacchio L.A."/>
            <person name="Salamov A.A."/>
            <person name="Satou Y."/>
            <person name="Sauka-Spengler T."/>
            <person name="Schmutz J."/>
            <person name="Shin-I T."/>
            <person name="Toyoda A."/>
            <person name="Bronner-Fraser M."/>
            <person name="Fujiyama A."/>
            <person name="Holland L.Z."/>
            <person name="Holland P.W.H."/>
            <person name="Satoh N."/>
            <person name="Rokhsar D.S."/>
        </authorList>
    </citation>
    <scope>NUCLEOTIDE SEQUENCE [LARGE SCALE GENOMIC DNA]</scope>
    <source>
        <strain evidence="5">S238N-H82</strain>
        <tissue evidence="5">Testes</tissue>
    </source>
</reference>
<dbReference type="PANTHER" id="PTHR24104">
    <property type="entry name" value="E3 UBIQUITIN-PROTEIN LIGASE NHLRC1-RELATED"/>
    <property type="match status" value="1"/>
</dbReference>
<dbReference type="Pfam" id="PF01436">
    <property type="entry name" value="NHL"/>
    <property type="match status" value="1"/>
</dbReference>
<evidence type="ECO:0000256" key="3">
    <source>
        <dbReference type="SAM" id="MobiDB-lite"/>
    </source>
</evidence>
<feature type="compositionally biased region" description="Basic and acidic residues" evidence="3">
    <location>
        <begin position="264"/>
        <end position="279"/>
    </location>
</feature>
<dbReference type="PROSITE" id="PS51125">
    <property type="entry name" value="NHL"/>
    <property type="match status" value="1"/>
</dbReference>
<feature type="region of interest" description="Disordered" evidence="3">
    <location>
        <begin position="259"/>
        <end position="299"/>
    </location>
</feature>
<name>C3Y705_BRAFL</name>
<feature type="compositionally biased region" description="Basic and acidic residues" evidence="3">
    <location>
        <begin position="1"/>
        <end position="13"/>
    </location>
</feature>
<keyword evidence="4" id="KW-1133">Transmembrane helix</keyword>
<dbReference type="InParanoid" id="C3Y705"/>
<feature type="compositionally biased region" description="Polar residues" evidence="3">
    <location>
        <begin position="73"/>
        <end position="94"/>
    </location>
</feature>
<dbReference type="Gene3D" id="2.120.10.30">
    <property type="entry name" value="TolB, C-terminal domain"/>
    <property type="match status" value="1"/>
</dbReference>
<dbReference type="eggNOG" id="KOG2177">
    <property type="taxonomic scope" value="Eukaryota"/>
</dbReference>
<dbReference type="InterPro" id="IPR001258">
    <property type="entry name" value="NHL_repeat"/>
</dbReference>
<gene>
    <name evidence="5" type="ORF">BRAFLDRAFT_91417</name>
</gene>
<proteinExistence type="predicted"/>
<evidence type="ECO:0000256" key="4">
    <source>
        <dbReference type="SAM" id="Phobius"/>
    </source>
</evidence>
<accession>C3Y705</accession>
<feature type="repeat" description="NHL" evidence="2">
    <location>
        <begin position="352"/>
        <end position="392"/>
    </location>
</feature>
<dbReference type="InterPro" id="IPR011042">
    <property type="entry name" value="6-blade_b-propeller_TolB-like"/>
</dbReference>
<evidence type="ECO:0000256" key="2">
    <source>
        <dbReference type="PROSITE-ProRule" id="PRU00504"/>
    </source>
</evidence>
<feature type="transmembrane region" description="Helical" evidence="4">
    <location>
        <begin position="214"/>
        <end position="236"/>
    </location>
</feature>
<dbReference type="AlphaFoldDB" id="C3Y705"/>
<feature type="compositionally biased region" description="Polar residues" evidence="3">
    <location>
        <begin position="280"/>
        <end position="299"/>
    </location>
</feature>